<keyword evidence="5" id="KW-0804">Transcription</keyword>
<evidence type="ECO:0000256" key="4">
    <source>
        <dbReference type="ARBA" id="ARBA00023125"/>
    </source>
</evidence>
<organism evidence="10 11">
    <name type="scientific">Cucumis melo var. makuwa</name>
    <name type="common">Oriental melon</name>
    <dbReference type="NCBI Taxonomy" id="1194695"/>
    <lineage>
        <taxon>Eukaryota</taxon>
        <taxon>Viridiplantae</taxon>
        <taxon>Streptophyta</taxon>
        <taxon>Embryophyta</taxon>
        <taxon>Tracheophyta</taxon>
        <taxon>Spermatophyta</taxon>
        <taxon>Magnoliopsida</taxon>
        <taxon>eudicotyledons</taxon>
        <taxon>Gunneridae</taxon>
        <taxon>Pentapetalae</taxon>
        <taxon>rosids</taxon>
        <taxon>fabids</taxon>
        <taxon>Cucurbitales</taxon>
        <taxon>Cucurbitaceae</taxon>
        <taxon>Benincaseae</taxon>
        <taxon>Cucumis</taxon>
    </lineage>
</organism>
<evidence type="ECO:0000313" key="10">
    <source>
        <dbReference type="EMBL" id="TYK20065.1"/>
    </source>
</evidence>
<sequence>MADSGDGEFPLWKFHQNYPLFTDDILNFMAQIKPTAAELMAKSPAADQSLLPPTSTSGEATSAADVDYWNSTVGPSDSSNYYFFPGETSRWECQEQQNFQIPGYYYGDGGDDDRGVYNMQLPIAPESNTFQPITCSCCLVLREIIHTNGINTRKLEIHGRFGILWHAILEENFPILGGTNSSSFTQYKMFDLSKKSTEEVKRFMMQHYLNQMVEEYSALPEPLSDFYDILCIGLDWNDDDAPLVSHPQPLSSYPEGGEESDGEEEREEQIQMEQQSHPPPEFGGRRRVPQTPLARQRQRAGRMTVNDLKEYLHLPISEAAKKMNLCLTVVKKICRRSGLRRWPYRKVKSYQRKMGALGTRLRSRDAETRARAEAEMERLRQELAQFCAGIVPD</sequence>
<accession>A0A5D3D916</accession>
<evidence type="ECO:0000313" key="11">
    <source>
        <dbReference type="Proteomes" id="UP000321947"/>
    </source>
</evidence>
<evidence type="ECO:0000256" key="8">
    <source>
        <dbReference type="SAM" id="MobiDB-lite"/>
    </source>
</evidence>
<dbReference type="PROSITE" id="PS51519">
    <property type="entry name" value="RWP_RK"/>
    <property type="match status" value="1"/>
</dbReference>
<dbReference type="AlphaFoldDB" id="A0A5D3D916"/>
<dbReference type="GO" id="GO:0003700">
    <property type="term" value="F:DNA-binding transcription factor activity"/>
    <property type="evidence" value="ECO:0007669"/>
    <property type="project" value="InterPro"/>
</dbReference>
<keyword evidence="4" id="KW-0238">DNA-binding</keyword>
<dbReference type="PANTHER" id="PTHR46373:SF5">
    <property type="entry name" value="RWP-RK DOMAIN PROTEIN"/>
    <property type="match status" value="1"/>
</dbReference>
<feature type="region of interest" description="Disordered" evidence="8">
    <location>
        <begin position="244"/>
        <end position="300"/>
    </location>
</feature>
<evidence type="ECO:0000256" key="6">
    <source>
        <dbReference type="ARBA" id="ARBA00023242"/>
    </source>
</evidence>
<evidence type="ECO:0000256" key="2">
    <source>
        <dbReference type="ARBA" id="ARBA00023015"/>
    </source>
</evidence>
<dbReference type="GO" id="GO:0003677">
    <property type="term" value="F:DNA binding"/>
    <property type="evidence" value="ECO:0007669"/>
    <property type="project" value="UniProtKB-KW"/>
</dbReference>
<keyword evidence="2" id="KW-0805">Transcription regulation</keyword>
<dbReference type="PANTHER" id="PTHR46373">
    <property type="entry name" value="PROTEIN RKD4"/>
    <property type="match status" value="1"/>
</dbReference>
<dbReference type="EMBL" id="SSTD01006426">
    <property type="protein sequence ID" value="TYK20065.1"/>
    <property type="molecule type" value="Genomic_DNA"/>
</dbReference>
<gene>
    <name evidence="10" type="ORF">E5676_scaffold134G001880</name>
</gene>
<dbReference type="Pfam" id="PF02042">
    <property type="entry name" value="RWP-RK"/>
    <property type="match status" value="1"/>
</dbReference>
<feature type="coiled-coil region" evidence="7">
    <location>
        <begin position="362"/>
        <end position="389"/>
    </location>
</feature>
<dbReference type="InterPro" id="IPR003035">
    <property type="entry name" value="RWP-RK_dom"/>
</dbReference>
<protein>
    <submittedName>
        <fullName evidence="10">Protein RKD2-like isoform X1</fullName>
    </submittedName>
</protein>
<feature type="domain" description="RWP-RK" evidence="9">
    <location>
        <begin position="290"/>
        <end position="370"/>
    </location>
</feature>
<evidence type="ECO:0000256" key="5">
    <source>
        <dbReference type="ARBA" id="ARBA00023163"/>
    </source>
</evidence>
<evidence type="ECO:0000256" key="7">
    <source>
        <dbReference type="SAM" id="Coils"/>
    </source>
</evidence>
<comment type="function">
    <text evidence="1">Putative transcription factor.</text>
</comment>
<evidence type="ECO:0000256" key="3">
    <source>
        <dbReference type="ARBA" id="ARBA00023054"/>
    </source>
</evidence>
<comment type="caution">
    <text evidence="10">The sequence shown here is derived from an EMBL/GenBank/DDBJ whole genome shotgun (WGS) entry which is preliminary data.</text>
</comment>
<dbReference type="InterPro" id="IPR044607">
    <property type="entry name" value="RKD-like"/>
</dbReference>
<evidence type="ECO:0000256" key="1">
    <source>
        <dbReference type="ARBA" id="ARBA00004049"/>
    </source>
</evidence>
<keyword evidence="3 7" id="KW-0175">Coiled coil</keyword>
<keyword evidence="6" id="KW-0539">Nucleus</keyword>
<reference evidence="10 11" key="1">
    <citation type="submission" date="2019-08" db="EMBL/GenBank/DDBJ databases">
        <title>Draft genome sequences of two oriental melons (Cucumis melo L. var makuwa).</title>
        <authorList>
            <person name="Kwon S.-Y."/>
        </authorList>
    </citation>
    <scope>NUCLEOTIDE SEQUENCE [LARGE SCALE GENOMIC DNA]</scope>
    <source>
        <strain evidence="11">cv. Chang Bougi</strain>
        <tissue evidence="10">Leaf</tissue>
    </source>
</reference>
<feature type="compositionally biased region" description="Acidic residues" evidence="8">
    <location>
        <begin position="256"/>
        <end position="267"/>
    </location>
</feature>
<name>A0A5D3D916_CUCMM</name>
<dbReference type="Proteomes" id="UP000321947">
    <property type="component" value="Unassembled WGS sequence"/>
</dbReference>
<evidence type="ECO:0000259" key="9">
    <source>
        <dbReference type="PROSITE" id="PS51519"/>
    </source>
</evidence>
<proteinExistence type="predicted"/>